<protein>
    <recommendedName>
        <fullName evidence="4">Tetratricopeptide repeat protein</fullName>
    </recommendedName>
</protein>
<proteinExistence type="predicted"/>
<feature type="signal peptide" evidence="1">
    <location>
        <begin position="1"/>
        <end position="19"/>
    </location>
</feature>
<dbReference type="EMBL" id="JAUHJS010000004">
    <property type="protein sequence ID" value="MDN4165508.1"/>
    <property type="molecule type" value="Genomic_DNA"/>
</dbReference>
<evidence type="ECO:0000256" key="1">
    <source>
        <dbReference type="SAM" id="SignalP"/>
    </source>
</evidence>
<evidence type="ECO:0000313" key="3">
    <source>
        <dbReference type="Proteomes" id="UP001168552"/>
    </source>
</evidence>
<feature type="chain" id="PRO_5045094405" description="Tetratricopeptide repeat protein" evidence="1">
    <location>
        <begin position="20"/>
        <end position="214"/>
    </location>
</feature>
<keyword evidence="3" id="KW-1185">Reference proteome</keyword>
<evidence type="ECO:0000313" key="2">
    <source>
        <dbReference type="EMBL" id="MDN4165508.1"/>
    </source>
</evidence>
<keyword evidence="1" id="KW-0732">Signal</keyword>
<dbReference type="RefSeq" id="WP_320004040.1">
    <property type="nucleotide sequence ID" value="NZ_JAUHJS010000004.1"/>
</dbReference>
<accession>A0ABT8F4X0</accession>
<comment type="caution">
    <text evidence="2">The sequence shown here is derived from an EMBL/GenBank/DDBJ whole genome shotgun (WGS) entry which is preliminary data.</text>
</comment>
<evidence type="ECO:0008006" key="4">
    <source>
        <dbReference type="Google" id="ProtNLM"/>
    </source>
</evidence>
<gene>
    <name evidence="2" type="ORF">QWY31_08350</name>
</gene>
<dbReference type="InterPro" id="IPR011990">
    <property type="entry name" value="TPR-like_helical_dom_sf"/>
</dbReference>
<dbReference type="Gene3D" id="1.25.40.10">
    <property type="entry name" value="Tetratricopeptide repeat domain"/>
    <property type="match status" value="1"/>
</dbReference>
<sequence>MKRILLFIGLVVAFLSTQAQDNTAYTEAMQAQLVLLDSAHSSDDLQAVINTMERIAQVETAQWHPRYYLAYASLHQNFYFKESAERAKYLDKAQAYLDKALVDFPQHSELLALQGFVWMIRVSLDPATYGQLYAGKTMEILQKAKALNPNNPRAAFLLGQMSYGTAQFFGQSTEQACALVSQAVSLYETATPTDSLAPKWGKKGALSMQEKCGL</sequence>
<organism evidence="2 3">
    <name type="scientific">Shiella aurantiaca</name>
    <dbReference type="NCBI Taxonomy" id="3058365"/>
    <lineage>
        <taxon>Bacteria</taxon>
        <taxon>Pseudomonadati</taxon>
        <taxon>Bacteroidota</taxon>
        <taxon>Cytophagia</taxon>
        <taxon>Cytophagales</taxon>
        <taxon>Shiellaceae</taxon>
        <taxon>Shiella</taxon>
    </lineage>
</organism>
<dbReference type="Proteomes" id="UP001168552">
    <property type="component" value="Unassembled WGS sequence"/>
</dbReference>
<reference evidence="2" key="1">
    <citation type="submission" date="2023-06" db="EMBL/GenBank/DDBJ databases">
        <title>Cytophagales bacterium Strain LB-30, isolated from soil.</title>
        <authorList>
            <person name="Liu B."/>
        </authorList>
    </citation>
    <scope>NUCLEOTIDE SEQUENCE</scope>
    <source>
        <strain evidence="2">LB-30</strain>
    </source>
</reference>
<name>A0ABT8F4X0_9BACT</name>